<accession>A0ACA9L5T7</accession>
<organism evidence="1 2">
    <name type="scientific">Cetraspora pellucida</name>
    <dbReference type="NCBI Taxonomy" id="1433469"/>
    <lineage>
        <taxon>Eukaryota</taxon>
        <taxon>Fungi</taxon>
        <taxon>Fungi incertae sedis</taxon>
        <taxon>Mucoromycota</taxon>
        <taxon>Glomeromycotina</taxon>
        <taxon>Glomeromycetes</taxon>
        <taxon>Diversisporales</taxon>
        <taxon>Gigasporaceae</taxon>
        <taxon>Cetraspora</taxon>
    </lineage>
</organism>
<reference evidence="1" key="1">
    <citation type="submission" date="2021-06" db="EMBL/GenBank/DDBJ databases">
        <authorList>
            <person name="Kallberg Y."/>
            <person name="Tangrot J."/>
            <person name="Rosling A."/>
        </authorList>
    </citation>
    <scope>NUCLEOTIDE SEQUENCE</scope>
    <source>
        <strain evidence="1">28 12/20/2015</strain>
    </source>
</reference>
<evidence type="ECO:0000313" key="2">
    <source>
        <dbReference type="Proteomes" id="UP000789366"/>
    </source>
</evidence>
<protein>
    <submittedName>
        <fullName evidence="1">1018_t:CDS:1</fullName>
    </submittedName>
</protein>
<comment type="caution">
    <text evidence="1">The sequence shown here is derived from an EMBL/GenBank/DDBJ whole genome shotgun (WGS) entry which is preliminary data.</text>
</comment>
<keyword evidence="2" id="KW-1185">Reference proteome</keyword>
<sequence length="132" mass="15278">MPDLNATIKFINAVMSNWCSYTIGKRIMAIKLNDPNYYPTVLILLLYKPESVNETQELFNSIPITTDITISKSILAQDQLNNYEQFSNITKTKIKIPESLISLSSEYLIKNESDIDTLIFYLQEKFQMLKKN</sequence>
<name>A0ACA9L5T7_9GLOM</name>
<evidence type="ECO:0000313" key="1">
    <source>
        <dbReference type="EMBL" id="CAG8509012.1"/>
    </source>
</evidence>
<dbReference type="Proteomes" id="UP000789366">
    <property type="component" value="Unassembled WGS sequence"/>
</dbReference>
<proteinExistence type="predicted"/>
<dbReference type="EMBL" id="CAJVPW010002569">
    <property type="protein sequence ID" value="CAG8509012.1"/>
    <property type="molecule type" value="Genomic_DNA"/>
</dbReference>
<gene>
    <name evidence="1" type="ORF">SPELUC_LOCUS3386</name>
</gene>